<feature type="transmembrane region" description="Helical" evidence="1">
    <location>
        <begin position="48"/>
        <end position="67"/>
    </location>
</feature>
<dbReference type="STRING" id="682795.AciX8_2936"/>
<gene>
    <name evidence="2" type="ordered locus">AciX8_2936</name>
</gene>
<accession>G8NQL3</accession>
<reference evidence="2 3" key="1">
    <citation type="submission" date="2011-11" db="EMBL/GenBank/DDBJ databases">
        <title>Complete sequence of Granulicella mallensis MP5ACTX8.</title>
        <authorList>
            <consortium name="US DOE Joint Genome Institute"/>
            <person name="Lucas S."/>
            <person name="Copeland A."/>
            <person name="Lapidus A."/>
            <person name="Cheng J.-F."/>
            <person name="Goodwin L."/>
            <person name="Pitluck S."/>
            <person name="Peters L."/>
            <person name="Lu M."/>
            <person name="Detter J.C."/>
            <person name="Han C."/>
            <person name="Tapia R."/>
            <person name="Land M."/>
            <person name="Hauser L."/>
            <person name="Kyrpides N."/>
            <person name="Ivanova N."/>
            <person name="Mikhailova N."/>
            <person name="Pagani I."/>
            <person name="Rawat S."/>
            <person name="Mannisto M."/>
            <person name="Haggblom M."/>
            <person name="Woyke T."/>
        </authorList>
    </citation>
    <scope>NUCLEOTIDE SEQUENCE [LARGE SCALE GENOMIC DNA]</scope>
    <source>
        <strain evidence="3">ATCC BAA-1857 / DSM 23137 / MP5ACTX8</strain>
    </source>
</reference>
<keyword evidence="1" id="KW-0472">Membrane</keyword>
<keyword evidence="1" id="KW-1133">Transmembrane helix</keyword>
<dbReference type="HOGENOM" id="CLU_053531_0_0_0"/>
<organism evidence="2 3">
    <name type="scientific">Granulicella mallensis (strain ATCC BAA-1857 / DSM 23137 / MP5ACTX8)</name>
    <dbReference type="NCBI Taxonomy" id="682795"/>
    <lineage>
        <taxon>Bacteria</taxon>
        <taxon>Pseudomonadati</taxon>
        <taxon>Acidobacteriota</taxon>
        <taxon>Terriglobia</taxon>
        <taxon>Terriglobales</taxon>
        <taxon>Acidobacteriaceae</taxon>
        <taxon>Granulicella</taxon>
    </lineage>
</organism>
<dbReference type="OrthoDB" id="115803at2"/>
<keyword evidence="1" id="KW-0812">Transmembrane</keyword>
<dbReference type="eggNOG" id="COG4771">
    <property type="taxonomic scope" value="Bacteria"/>
</dbReference>
<evidence type="ECO:0000313" key="2">
    <source>
        <dbReference type="EMBL" id="AEU37239.1"/>
    </source>
</evidence>
<evidence type="ECO:0000313" key="3">
    <source>
        <dbReference type="Proteomes" id="UP000007113"/>
    </source>
</evidence>
<proteinExistence type="predicted"/>
<dbReference type="InterPro" id="IPR008969">
    <property type="entry name" value="CarboxyPept-like_regulatory"/>
</dbReference>
<evidence type="ECO:0008006" key="4">
    <source>
        <dbReference type="Google" id="ProtNLM"/>
    </source>
</evidence>
<evidence type="ECO:0000256" key="1">
    <source>
        <dbReference type="SAM" id="Phobius"/>
    </source>
</evidence>
<dbReference type="Proteomes" id="UP000007113">
    <property type="component" value="Chromosome"/>
</dbReference>
<dbReference type="EMBL" id="CP003130">
    <property type="protein sequence ID" value="AEU37239.1"/>
    <property type="molecule type" value="Genomic_DNA"/>
</dbReference>
<name>G8NQL3_GRAMM</name>
<dbReference type="Pfam" id="PF13620">
    <property type="entry name" value="CarboxypepD_reg"/>
    <property type="match status" value="1"/>
</dbReference>
<sequence>MRGLGVKLYPLWIVRFIFVENCQCLNRLGGLGRLLLRTFFLTMGIRKFICIFAFCFSAVYASGYASGQLISAPEPQAAGVTGTVTDVEGGAIPGATISVDGPSPGDHHTATADGDGYFTLIGLHPSVSYHAKVTAKGFADWTSPALVLTPGQESEIADIKLTVSTVQTVDAISASELAVEQVKAEEQQRVLGIIPNFYVSYDHRFVPMSTKLKYKLAFKTSTDVVTFGTAIFLAGINQAGDTPDYVQGAKGYGQRVGAAYADAASDIMIGGAVLPSLLHQDPRYFYQGTGTTKSRVMHALASPFIAKGDNGREQFNYSSIGGDFAAAALTNVYYPPSNRGPGLVFSSALTTTGGRMISALAQEFILSKFTSRGKDPK</sequence>
<dbReference type="KEGG" id="gma:AciX8_2936"/>
<protein>
    <recommendedName>
        <fullName evidence="4">Carboxypeptidase regulatory-like domain-containing protein</fullName>
    </recommendedName>
</protein>
<dbReference type="SUPFAM" id="SSF49464">
    <property type="entry name" value="Carboxypeptidase regulatory domain-like"/>
    <property type="match status" value="1"/>
</dbReference>
<keyword evidence="3" id="KW-1185">Reference proteome</keyword>
<dbReference type="AlphaFoldDB" id="G8NQL3"/>
<dbReference type="Gene3D" id="2.60.40.1120">
    <property type="entry name" value="Carboxypeptidase-like, regulatory domain"/>
    <property type="match status" value="1"/>
</dbReference>